<comment type="subcellular location">
    <subcellularLocation>
        <location evidence="1">Cell membrane</location>
        <topology evidence="1">Multi-pass membrane protein</topology>
    </subcellularLocation>
</comment>
<dbReference type="PANTHER" id="PTHR42643">
    <property type="entry name" value="IONOTROPIC RECEPTOR 20A-RELATED"/>
    <property type="match status" value="1"/>
</dbReference>
<keyword evidence="6" id="KW-0675">Receptor</keyword>
<keyword evidence="7" id="KW-0325">Glycoprotein</keyword>
<evidence type="ECO:0000256" key="5">
    <source>
        <dbReference type="ARBA" id="ARBA00023136"/>
    </source>
</evidence>
<keyword evidence="2" id="KW-1003">Cell membrane</keyword>
<reference evidence="9 10" key="1">
    <citation type="submission" date="2023-03" db="EMBL/GenBank/DDBJ databases">
        <title>Genome insight into feeding habits of ladybird beetles.</title>
        <authorList>
            <person name="Li H.-S."/>
            <person name="Huang Y.-H."/>
            <person name="Pang H."/>
        </authorList>
    </citation>
    <scope>NUCLEOTIDE SEQUENCE [LARGE SCALE GENOMIC DNA]</scope>
    <source>
        <strain evidence="9">SYSU_2023b</strain>
        <tissue evidence="9">Whole body</tissue>
    </source>
</reference>
<dbReference type="AlphaFoldDB" id="A0AAW1U916"/>
<keyword evidence="3 8" id="KW-0812">Transmembrane</keyword>
<evidence type="ECO:0000313" key="9">
    <source>
        <dbReference type="EMBL" id="KAK9880106.1"/>
    </source>
</evidence>
<dbReference type="GO" id="GO:0005886">
    <property type="term" value="C:plasma membrane"/>
    <property type="evidence" value="ECO:0007669"/>
    <property type="project" value="UniProtKB-SubCell"/>
</dbReference>
<evidence type="ECO:0000313" key="10">
    <source>
        <dbReference type="Proteomes" id="UP001431783"/>
    </source>
</evidence>
<keyword evidence="4 8" id="KW-1133">Transmembrane helix</keyword>
<name>A0AAW1U916_9CUCU</name>
<protein>
    <recommendedName>
        <fullName evidence="11">Ionotropic receptor</fullName>
    </recommendedName>
</protein>
<dbReference type="EMBL" id="JARQZJ010000063">
    <property type="protein sequence ID" value="KAK9880106.1"/>
    <property type="molecule type" value="Genomic_DNA"/>
</dbReference>
<dbReference type="Proteomes" id="UP001431783">
    <property type="component" value="Unassembled WGS sequence"/>
</dbReference>
<evidence type="ECO:0000256" key="4">
    <source>
        <dbReference type="ARBA" id="ARBA00022989"/>
    </source>
</evidence>
<sequence length="551" mass="64173">MMKFPTTAASLTLTQCINLIVQKYTSSGDVISVTSEKNGYDFPSVRMDYSENSLIEFLLDYCDATPKFYIFDEMNIEQTLEQLVFYRNYFNPRSRYLFIGTNFSTDQVEIVAFRNIYNAIFIDEISSEILTYFPFKEKKLRKIDNSLQVVGKCRSDNASLENFFPQKMIVDFKKSEIFIVFNNAFIYTECNTCSHNKSGIEIEIFQLLTKHLHIKTNFIPVEKVLKKQFTGTFDIEIGALLMYPHSTCEQSVGYLTENMGFFVPATQRYSKWRLILSVFSIESWCAFILSLVILALIWAFIYLTLQKTNGEGLFLSTKNFIIVFFEGRNKRCRICFWSQECLYFSVIFLSFAMYSFFNTRLTFLLYGIVFGKGIESPKDIAANELLIGSPTPTLESFLRRIPGLETYPEKFYYPCSDLEPCLNFLRHEKNLALFYPVRLIRNLPTEFHISEEGIILMRQLKETYLTLHTVAYFQKGHPLFHLFNKHLRYLIESGIVAKIVEEYNSPLLEESELELTQKLNYQHMLAPLCLLIVGSCSSLIIFLLEVKTRIV</sequence>
<keyword evidence="10" id="KW-1185">Reference proteome</keyword>
<keyword evidence="5 8" id="KW-0472">Membrane</keyword>
<accession>A0AAW1U916</accession>
<gene>
    <name evidence="9" type="ORF">WA026_008621</name>
</gene>
<evidence type="ECO:0000256" key="3">
    <source>
        <dbReference type="ARBA" id="ARBA00022692"/>
    </source>
</evidence>
<evidence type="ECO:0000256" key="8">
    <source>
        <dbReference type="SAM" id="Phobius"/>
    </source>
</evidence>
<feature type="transmembrane region" description="Helical" evidence="8">
    <location>
        <begin position="524"/>
        <end position="544"/>
    </location>
</feature>
<evidence type="ECO:0000256" key="1">
    <source>
        <dbReference type="ARBA" id="ARBA00004651"/>
    </source>
</evidence>
<evidence type="ECO:0008006" key="11">
    <source>
        <dbReference type="Google" id="ProtNLM"/>
    </source>
</evidence>
<proteinExistence type="predicted"/>
<dbReference type="InterPro" id="IPR052192">
    <property type="entry name" value="Insect_Ionotropic_Sensory_Rcpt"/>
</dbReference>
<feature type="transmembrane region" description="Helical" evidence="8">
    <location>
        <begin position="286"/>
        <end position="305"/>
    </location>
</feature>
<organism evidence="9 10">
    <name type="scientific">Henosepilachna vigintioctopunctata</name>
    <dbReference type="NCBI Taxonomy" id="420089"/>
    <lineage>
        <taxon>Eukaryota</taxon>
        <taxon>Metazoa</taxon>
        <taxon>Ecdysozoa</taxon>
        <taxon>Arthropoda</taxon>
        <taxon>Hexapoda</taxon>
        <taxon>Insecta</taxon>
        <taxon>Pterygota</taxon>
        <taxon>Neoptera</taxon>
        <taxon>Endopterygota</taxon>
        <taxon>Coleoptera</taxon>
        <taxon>Polyphaga</taxon>
        <taxon>Cucujiformia</taxon>
        <taxon>Coccinelloidea</taxon>
        <taxon>Coccinellidae</taxon>
        <taxon>Epilachninae</taxon>
        <taxon>Epilachnini</taxon>
        <taxon>Henosepilachna</taxon>
    </lineage>
</organism>
<evidence type="ECO:0000256" key="7">
    <source>
        <dbReference type="ARBA" id="ARBA00023180"/>
    </source>
</evidence>
<comment type="caution">
    <text evidence="9">The sequence shown here is derived from an EMBL/GenBank/DDBJ whole genome shotgun (WGS) entry which is preliminary data.</text>
</comment>
<evidence type="ECO:0000256" key="2">
    <source>
        <dbReference type="ARBA" id="ARBA00022475"/>
    </source>
</evidence>
<dbReference type="SUPFAM" id="SSF53850">
    <property type="entry name" value="Periplasmic binding protein-like II"/>
    <property type="match status" value="1"/>
</dbReference>
<dbReference type="PANTHER" id="PTHR42643:SF30">
    <property type="entry name" value="IONOTROPIC RECEPTOR 40A-RELATED"/>
    <property type="match status" value="1"/>
</dbReference>
<evidence type="ECO:0000256" key="6">
    <source>
        <dbReference type="ARBA" id="ARBA00023170"/>
    </source>
</evidence>
<feature type="transmembrane region" description="Helical" evidence="8">
    <location>
        <begin position="334"/>
        <end position="357"/>
    </location>
</feature>